<sequence>MDEYICSNCGSKFSSPHSLKLHEKTAKRCLLKSPNVELLECPYCEKDFPGQKSLERHFLVCNYRKKVSPLLEEISQLKEELSKTKRELASLRGQNKKNLSTKQSSLLDTENFSKEFFLALEKVPPEVTADGIKNVITAIKELTSLEEKSLWGSNKKNRTVYFFEGGKQKTETEQNCPIMEAVSEEFFSLCFQKINLLVQQMSSLKETYNILAMQRILAAQDKYCKENKKRFREFWNALL</sequence>
<dbReference type="EMBL" id="OR343188">
    <property type="protein sequence ID" value="WNL50025.1"/>
    <property type="molecule type" value="Genomic_DNA"/>
</dbReference>
<accession>A0AA96J3G1</accession>
<dbReference type="InterPro" id="IPR013087">
    <property type="entry name" value="Znf_C2H2_type"/>
</dbReference>
<dbReference type="GO" id="GO:0008270">
    <property type="term" value="F:zinc ion binding"/>
    <property type="evidence" value="ECO:0007669"/>
    <property type="project" value="UniProtKB-KW"/>
</dbReference>
<organism evidence="4">
    <name type="scientific">Marseillevirus sp</name>
    <dbReference type="NCBI Taxonomy" id="2809551"/>
    <lineage>
        <taxon>Viruses</taxon>
        <taxon>Varidnaviria</taxon>
        <taxon>Bamfordvirae</taxon>
        <taxon>Nucleocytoviricota</taxon>
        <taxon>Megaviricetes</taxon>
        <taxon>Pimascovirales</taxon>
        <taxon>Pimascovirales incertae sedis</taxon>
        <taxon>Marseilleviridae</taxon>
        <taxon>Marseillevirus</taxon>
    </lineage>
</organism>
<protein>
    <submittedName>
        <fullName evidence="4">Zinc finger protein</fullName>
    </submittedName>
</protein>
<dbReference type="PROSITE" id="PS50157">
    <property type="entry name" value="ZINC_FINGER_C2H2_2"/>
    <property type="match status" value="1"/>
</dbReference>
<feature type="domain" description="C2H2-type" evidence="3">
    <location>
        <begin position="4"/>
        <end position="25"/>
    </location>
</feature>
<keyword evidence="1" id="KW-0479">Metal-binding</keyword>
<dbReference type="Pfam" id="PF13913">
    <property type="entry name" value="zf-C2HC_2"/>
    <property type="match status" value="1"/>
</dbReference>
<evidence type="ECO:0000256" key="1">
    <source>
        <dbReference type="PROSITE-ProRule" id="PRU00042"/>
    </source>
</evidence>
<keyword evidence="2" id="KW-0175">Coiled coil</keyword>
<dbReference type="Pfam" id="PF00096">
    <property type="entry name" value="zf-C2H2"/>
    <property type="match status" value="1"/>
</dbReference>
<keyword evidence="1" id="KW-0863">Zinc-finger</keyword>
<keyword evidence="1" id="KW-0862">Zinc</keyword>
<gene>
    <name evidence="4" type="ORF">MarFTMF_509</name>
</gene>
<name>A0AA96J3G1_9VIRU</name>
<evidence type="ECO:0000259" key="3">
    <source>
        <dbReference type="PROSITE" id="PS50157"/>
    </source>
</evidence>
<evidence type="ECO:0000313" key="4">
    <source>
        <dbReference type="EMBL" id="WNL50025.1"/>
    </source>
</evidence>
<evidence type="ECO:0000256" key="2">
    <source>
        <dbReference type="SAM" id="Coils"/>
    </source>
</evidence>
<feature type="coiled-coil region" evidence="2">
    <location>
        <begin position="67"/>
        <end position="94"/>
    </location>
</feature>
<dbReference type="Gene3D" id="3.30.160.60">
    <property type="entry name" value="Classic Zinc Finger"/>
    <property type="match status" value="1"/>
</dbReference>
<reference evidence="4" key="1">
    <citation type="submission" date="2023-07" db="EMBL/GenBank/DDBJ databases">
        <authorList>
            <person name="Xia Y."/>
        </authorList>
    </citation>
    <scope>NUCLEOTIDE SEQUENCE</scope>
    <source>
        <strain evidence="4">F</strain>
    </source>
</reference>
<proteinExistence type="predicted"/>